<accession>A0AAI9GFS9</accession>
<sequence length="328" mass="37803">MITFLVPLLYIIFITLSLKNKNVFIIFLFLIPIIFFSTYRGTLGPDTENYIKIFNSFEISDMELSIFSEPLFYSLIFISKKISGNVETFFFLSATLAVFLYALLINKYECAKIFLLSIGPVFLVDTLTNGMRIGIAYQILALGLILNTNNKRLTIIASLFHISSIFYYLYTNLVNPIISKINRKSIILFSSFFCLLPFIIYVIIKDPRIFEKINYYSNFNSPSIISGISDIYIIVVIALLSINRNCSTTTYVSKIILLILVLVSFKIAAIFSYAILRLLKLVLLSTIVYFKNNDSSLLKNEKFLIIFLLIPYTTNFILYIYRNPELYL</sequence>
<protein>
    <submittedName>
        <fullName evidence="2">EpsG family protein</fullName>
    </submittedName>
</protein>
<evidence type="ECO:0000256" key="1">
    <source>
        <dbReference type="SAM" id="Phobius"/>
    </source>
</evidence>
<feature type="transmembrane region" description="Helical" evidence="1">
    <location>
        <begin position="155"/>
        <end position="174"/>
    </location>
</feature>
<dbReference type="AlphaFoldDB" id="A0AAI9GFS9"/>
<name>A0AAI9GFS9_PROST</name>
<feature type="transmembrane region" description="Helical" evidence="1">
    <location>
        <begin position="88"/>
        <end position="106"/>
    </location>
</feature>
<keyword evidence="1" id="KW-0472">Membrane</keyword>
<feature type="transmembrane region" description="Helical" evidence="1">
    <location>
        <begin position="255"/>
        <end position="276"/>
    </location>
</feature>
<keyword evidence="1" id="KW-0812">Transmembrane</keyword>
<evidence type="ECO:0000313" key="2">
    <source>
        <dbReference type="EMBL" id="EMJ5135453.1"/>
    </source>
</evidence>
<feature type="transmembrane region" description="Helical" evidence="1">
    <location>
        <begin position="224"/>
        <end position="243"/>
    </location>
</feature>
<gene>
    <name evidence="2" type="ORF">RG298_003206</name>
</gene>
<dbReference type="Pfam" id="PF14897">
    <property type="entry name" value="EpsG"/>
    <property type="match status" value="1"/>
</dbReference>
<feature type="transmembrane region" description="Helical" evidence="1">
    <location>
        <begin position="113"/>
        <end position="135"/>
    </location>
</feature>
<organism evidence="2">
    <name type="scientific">Providencia stuartii</name>
    <dbReference type="NCBI Taxonomy" id="588"/>
    <lineage>
        <taxon>Bacteria</taxon>
        <taxon>Pseudomonadati</taxon>
        <taxon>Pseudomonadota</taxon>
        <taxon>Gammaproteobacteria</taxon>
        <taxon>Enterobacterales</taxon>
        <taxon>Morganellaceae</taxon>
        <taxon>Providencia</taxon>
    </lineage>
</organism>
<feature type="transmembrane region" description="Helical" evidence="1">
    <location>
        <begin position="23"/>
        <end position="43"/>
    </location>
</feature>
<reference evidence="2" key="1">
    <citation type="submission" date="2024-02" db="EMBL/GenBank/DDBJ databases">
        <authorList>
            <consortium name="Clinical and Environmental Microbiology Branch: Whole genome sequencing antimicrobial resistance pathogens in the healthcare setting"/>
        </authorList>
    </citation>
    <scope>NUCLEOTIDE SEQUENCE</scope>
    <source>
        <strain evidence="2">2021GO-0154</strain>
    </source>
</reference>
<feature type="transmembrane region" description="Helical" evidence="1">
    <location>
        <begin position="303"/>
        <end position="321"/>
    </location>
</feature>
<keyword evidence="1" id="KW-1133">Transmembrane helix</keyword>
<dbReference type="EMBL" id="ABMABF030000011">
    <property type="protein sequence ID" value="EMJ5135453.1"/>
    <property type="molecule type" value="Genomic_DNA"/>
</dbReference>
<feature type="transmembrane region" description="Helical" evidence="1">
    <location>
        <begin position="186"/>
        <end position="204"/>
    </location>
</feature>
<comment type="caution">
    <text evidence="2">The sequence shown here is derived from an EMBL/GenBank/DDBJ whole genome shotgun (WGS) entry which is preliminary data.</text>
</comment>
<dbReference type="InterPro" id="IPR049458">
    <property type="entry name" value="EpsG-like"/>
</dbReference>
<proteinExistence type="predicted"/>